<sequence>MKMYDISLSEIEQELSSMYNGVVHTGTKPKNNSYIGMNGEEVKDTNKVFRNMNAEYLHKKGLTEVATILEKTVKSHTPSHHYHSEYRQYKNTRTPLVAYIEYEEEVKKFVNLLQKSGNLKLLGIVRLSWDALGMNDSTNDFTNNDLSSVHYGDSKMMVKVKYNDLIFWIRTKHIETVKRCYDDYKGDTTPTSEKKSIMSDEISSFINYCIVNVRGEI</sequence>
<keyword evidence="2" id="KW-1185">Reference proteome</keyword>
<reference evidence="1 2" key="1">
    <citation type="submission" date="2017-07" db="EMBL/GenBank/DDBJ databases">
        <title>In vitro design and evaluation of phage cocktails against multidrug-resistant Aeromonas salmonicida.</title>
        <authorList>
            <person name="Chen L."/>
            <person name="Yuan S."/>
            <person name="Ma Y."/>
        </authorList>
    </citation>
    <scope>NUCLEOTIDE SEQUENCE [LARGE SCALE GENOMIC DNA]</scope>
</reference>
<organism evidence="1 2">
    <name type="scientific">Aeromonas phage AS-zj</name>
    <dbReference type="NCBI Taxonomy" id="2024208"/>
    <lineage>
        <taxon>Viruses</taxon>
        <taxon>Duplodnaviria</taxon>
        <taxon>Heunggongvirae</taxon>
        <taxon>Uroviricota</taxon>
        <taxon>Caudoviricetes</taxon>
        <taxon>Pantevenvirales</taxon>
        <taxon>Straboviridae</taxon>
        <taxon>Emmerichvirinae</taxon>
        <taxon>Ceceduovirus</taxon>
        <taxon>Ceceduovirus aszj</taxon>
    </lineage>
</organism>
<proteinExistence type="predicted"/>
<dbReference type="Proteomes" id="UP000226092">
    <property type="component" value="Segment"/>
</dbReference>
<accession>A0A223LFV0</accession>
<evidence type="ECO:0000313" key="2">
    <source>
        <dbReference type="Proteomes" id="UP000226092"/>
    </source>
</evidence>
<dbReference type="GeneID" id="55604537"/>
<name>A0A223LFV0_9CAUD</name>
<dbReference type="KEGG" id="vg:55604537"/>
<evidence type="ECO:0000313" key="1">
    <source>
        <dbReference type="EMBL" id="ASU00382.1"/>
    </source>
</evidence>
<dbReference type="RefSeq" id="YP_009834470.1">
    <property type="nucleotide sequence ID" value="NC_048673.1"/>
</dbReference>
<protein>
    <submittedName>
        <fullName evidence="1">Uncharacterized protein</fullName>
    </submittedName>
</protein>
<dbReference type="EMBL" id="MF448340">
    <property type="protein sequence ID" value="ASU00382.1"/>
    <property type="molecule type" value="Genomic_DNA"/>
</dbReference>